<dbReference type="Proteomes" id="UP000265520">
    <property type="component" value="Unassembled WGS sequence"/>
</dbReference>
<dbReference type="InterPro" id="IPR006566">
    <property type="entry name" value="FBD"/>
</dbReference>
<dbReference type="InterPro" id="IPR050232">
    <property type="entry name" value="FBL13/AtMIF1-like"/>
</dbReference>
<comment type="caution">
    <text evidence="2">The sequence shown here is derived from an EMBL/GenBank/DDBJ whole genome shotgun (WGS) entry which is preliminary data.</text>
</comment>
<dbReference type="PROSITE" id="PS50181">
    <property type="entry name" value="FBOX"/>
    <property type="match status" value="1"/>
</dbReference>
<dbReference type="InterPro" id="IPR036047">
    <property type="entry name" value="F-box-like_dom_sf"/>
</dbReference>
<name>A0A392M0N7_9FABA</name>
<dbReference type="SUPFAM" id="SSF81383">
    <property type="entry name" value="F-box domain"/>
    <property type="match status" value="1"/>
</dbReference>
<gene>
    <name evidence="2" type="ORF">A2U01_0001600</name>
</gene>
<evidence type="ECO:0000313" key="2">
    <source>
        <dbReference type="EMBL" id="MCH80826.1"/>
    </source>
</evidence>
<dbReference type="SMART" id="SM00579">
    <property type="entry name" value="FBD"/>
    <property type="match status" value="1"/>
</dbReference>
<dbReference type="SUPFAM" id="SSF52047">
    <property type="entry name" value="RNI-like"/>
    <property type="match status" value="1"/>
</dbReference>
<dbReference type="EMBL" id="LXQA010001537">
    <property type="protein sequence ID" value="MCH80826.1"/>
    <property type="molecule type" value="Genomic_DNA"/>
</dbReference>
<dbReference type="PANTHER" id="PTHR31900:SF30">
    <property type="entry name" value="SUPERFAMILY PROTEIN, PUTATIVE-RELATED"/>
    <property type="match status" value="1"/>
</dbReference>
<organism evidence="2 3">
    <name type="scientific">Trifolium medium</name>
    <dbReference type="NCBI Taxonomy" id="97028"/>
    <lineage>
        <taxon>Eukaryota</taxon>
        <taxon>Viridiplantae</taxon>
        <taxon>Streptophyta</taxon>
        <taxon>Embryophyta</taxon>
        <taxon>Tracheophyta</taxon>
        <taxon>Spermatophyta</taxon>
        <taxon>Magnoliopsida</taxon>
        <taxon>eudicotyledons</taxon>
        <taxon>Gunneridae</taxon>
        <taxon>Pentapetalae</taxon>
        <taxon>rosids</taxon>
        <taxon>fabids</taxon>
        <taxon>Fabales</taxon>
        <taxon>Fabaceae</taxon>
        <taxon>Papilionoideae</taxon>
        <taxon>50 kb inversion clade</taxon>
        <taxon>NPAAA clade</taxon>
        <taxon>Hologalegina</taxon>
        <taxon>IRL clade</taxon>
        <taxon>Trifolieae</taxon>
        <taxon>Trifolium</taxon>
    </lineage>
</organism>
<dbReference type="PANTHER" id="PTHR31900">
    <property type="entry name" value="F-BOX/RNI SUPERFAMILY PROTEIN-RELATED"/>
    <property type="match status" value="1"/>
</dbReference>
<evidence type="ECO:0000313" key="3">
    <source>
        <dbReference type="Proteomes" id="UP000265520"/>
    </source>
</evidence>
<reference evidence="2 3" key="1">
    <citation type="journal article" date="2018" name="Front. Plant Sci.">
        <title>Red Clover (Trifolium pratense) and Zigzag Clover (T. medium) - A Picture of Genomic Similarities and Differences.</title>
        <authorList>
            <person name="Dluhosova J."/>
            <person name="Istvanek J."/>
            <person name="Nedelnik J."/>
            <person name="Repkova J."/>
        </authorList>
    </citation>
    <scope>NUCLEOTIDE SEQUENCE [LARGE SCALE GENOMIC DNA]</scope>
    <source>
        <strain evidence="3">cv. 10/8</strain>
        <tissue evidence="2">Leaf</tissue>
    </source>
</reference>
<dbReference type="InterPro" id="IPR001810">
    <property type="entry name" value="F-box_dom"/>
</dbReference>
<evidence type="ECO:0000259" key="1">
    <source>
        <dbReference type="PROSITE" id="PS50181"/>
    </source>
</evidence>
<dbReference type="Pfam" id="PF08387">
    <property type="entry name" value="FBD"/>
    <property type="match status" value="1"/>
</dbReference>
<dbReference type="AlphaFoldDB" id="A0A392M0N7"/>
<keyword evidence="3" id="KW-1185">Reference proteome</keyword>
<accession>A0A392M0N7</accession>
<feature type="domain" description="F-box" evidence="1">
    <location>
        <begin position="15"/>
        <end position="62"/>
    </location>
</feature>
<protein>
    <submittedName>
        <fullName evidence="2">F-box/FBD/LRR-repeat protein</fullName>
    </submittedName>
</protein>
<proteinExistence type="predicted"/>
<sequence length="270" mass="31164">MAESKPRKTDEDNAIDRLSSLPDSLLFHILSFLPTKTCVSTITLISHKYLHLWKHLQVFEFYDDSQYPFEETELLKTFAAFVNSVLTLRKSRDIRKMRLSCAYSLSDTLYTNSFETWIRAAIGPYLEELHLFIIPFDGDQFPPPPSLFTCPNLVSLSFLFTALHKCPKLQALLIQNNMESKPKRKTPQPRRVPDCLISHLVVIWFNGFEGYVDEVRFAEYILRKGLVLKSMTIVNALMDPRQKDRVRKKLSDIPRGSAICKLQFDSDASP</sequence>